<dbReference type="InterPro" id="IPR043128">
    <property type="entry name" value="Rev_trsase/Diguanyl_cyclase"/>
</dbReference>
<keyword evidence="4" id="KW-0540">Nuclease</keyword>
<sequence length="394" mass="45312">MRNQLGQHNVSEKVLRGLWLERLPKSVTQIIALMTRATPLDDLAESADLVFAQSDHGVNAVHTPDTTKRERYKQSATERALADLQRQIREIQISLRPRRRRPYRQKRRRTSSRERRSDQSIFLVSSHVSTISGRADYLHIPTRDDSHHTNWRTPTSNFTKMLSDGIIRPSDSSYASPLHLVLKPGGKEYRICFDYRKLNASTVPDRYPVPHIHDIAFGLQGARIFSKIDLTKAYHQIPVAAEDIHKTAVTTPFGLYEFLKMPFGLRCPDLPTTYGCPARATATPVRSFPATFALRPEPEPGQVHFGGAQYRFLEHHTNTNDIAPMSAKISSIQDFPVSMSIKQLRHFLGMINFYRRLIPNCATIQPLTNRCRERTRASRWREILCTHFTQRRLH</sequence>
<dbReference type="GO" id="GO:0004519">
    <property type="term" value="F:endonuclease activity"/>
    <property type="evidence" value="ECO:0007669"/>
    <property type="project" value="UniProtKB-KW"/>
</dbReference>
<feature type="region of interest" description="Disordered" evidence="8">
    <location>
        <begin position="93"/>
        <end position="119"/>
    </location>
</feature>
<dbReference type="GO" id="GO:0008233">
    <property type="term" value="F:peptidase activity"/>
    <property type="evidence" value="ECO:0007669"/>
    <property type="project" value="UniProtKB-KW"/>
</dbReference>
<keyword evidence="11" id="KW-1185">Reference proteome</keyword>
<dbReference type="Pfam" id="PF00078">
    <property type="entry name" value="RVT_1"/>
    <property type="match status" value="1"/>
</dbReference>
<comment type="caution">
    <text evidence="10">The sequence shown here is derived from an EMBL/GenBank/DDBJ whole genome shotgun (WGS) entry which is preliminary data.</text>
</comment>
<gene>
    <name evidence="10" type="ORF">SPHA_47974</name>
</gene>
<dbReference type="EMBL" id="CAHIKZ030002653">
    <property type="protein sequence ID" value="CAE1290039.1"/>
    <property type="molecule type" value="Genomic_DNA"/>
</dbReference>
<feature type="domain" description="Reverse transcriptase" evidence="9">
    <location>
        <begin position="183"/>
        <end position="266"/>
    </location>
</feature>
<evidence type="ECO:0000256" key="8">
    <source>
        <dbReference type="SAM" id="MobiDB-lite"/>
    </source>
</evidence>
<dbReference type="SUPFAM" id="SSF56672">
    <property type="entry name" value="DNA/RNA polymerases"/>
    <property type="match status" value="1"/>
</dbReference>
<dbReference type="Gene3D" id="3.30.70.270">
    <property type="match status" value="2"/>
</dbReference>
<evidence type="ECO:0000256" key="5">
    <source>
        <dbReference type="ARBA" id="ARBA00022759"/>
    </source>
</evidence>
<evidence type="ECO:0000313" key="10">
    <source>
        <dbReference type="EMBL" id="CAE1290039.1"/>
    </source>
</evidence>
<keyword evidence="6" id="KW-0378">Hydrolase</keyword>
<keyword evidence="3" id="KW-0548">Nucleotidyltransferase</keyword>
<evidence type="ECO:0000256" key="4">
    <source>
        <dbReference type="ARBA" id="ARBA00022722"/>
    </source>
</evidence>
<dbReference type="Gene3D" id="3.10.10.10">
    <property type="entry name" value="HIV Type 1 Reverse Transcriptase, subunit A, domain 1"/>
    <property type="match status" value="1"/>
</dbReference>
<dbReference type="InterPro" id="IPR000477">
    <property type="entry name" value="RT_dom"/>
</dbReference>
<dbReference type="PANTHER" id="PTHR24559">
    <property type="entry name" value="TRANSPOSON TY3-I GAG-POL POLYPROTEIN"/>
    <property type="match status" value="1"/>
</dbReference>
<dbReference type="OrthoDB" id="6262499at2759"/>
<organism evidence="10 11">
    <name type="scientific">Acanthosepion pharaonis</name>
    <name type="common">Pharaoh cuttlefish</name>
    <name type="synonym">Sepia pharaonis</name>
    <dbReference type="NCBI Taxonomy" id="158019"/>
    <lineage>
        <taxon>Eukaryota</taxon>
        <taxon>Metazoa</taxon>
        <taxon>Spiralia</taxon>
        <taxon>Lophotrochozoa</taxon>
        <taxon>Mollusca</taxon>
        <taxon>Cephalopoda</taxon>
        <taxon>Coleoidea</taxon>
        <taxon>Decapodiformes</taxon>
        <taxon>Sepiida</taxon>
        <taxon>Sepiina</taxon>
        <taxon>Sepiidae</taxon>
        <taxon>Acanthosepion</taxon>
    </lineage>
</organism>
<name>A0A812D398_ACAPH</name>
<dbReference type="InterPro" id="IPR043502">
    <property type="entry name" value="DNA/RNA_pol_sf"/>
</dbReference>
<evidence type="ECO:0000256" key="7">
    <source>
        <dbReference type="ARBA" id="ARBA00022918"/>
    </source>
</evidence>
<keyword evidence="5" id="KW-0255">Endonuclease</keyword>
<evidence type="ECO:0000256" key="1">
    <source>
        <dbReference type="ARBA" id="ARBA00022670"/>
    </source>
</evidence>
<accession>A0A812D398</accession>
<dbReference type="CDD" id="cd01647">
    <property type="entry name" value="RT_LTR"/>
    <property type="match status" value="1"/>
</dbReference>
<dbReference type="GO" id="GO:0006508">
    <property type="term" value="P:proteolysis"/>
    <property type="evidence" value="ECO:0007669"/>
    <property type="project" value="UniProtKB-KW"/>
</dbReference>
<evidence type="ECO:0000256" key="2">
    <source>
        <dbReference type="ARBA" id="ARBA00022679"/>
    </source>
</evidence>
<dbReference type="AlphaFoldDB" id="A0A812D398"/>
<evidence type="ECO:0000313" key="11">
    <source>
        <dbReference type="Proteomes" id="UP000597762"/>
    </source>
</evidence>
<keyword evidence="1" id="KW-0645">Protease</keyword>
<evidence type="ECO:0000259" key="9">
    <source>
        <dbReference type="Pfam" id="PF00078"/>
    </source>
</evidence>
<protein>
    <recommendedName>
        <fullName evidence="9">Reverse transcriptase domain-containing protein</fullName>
    </recommendedName>
</protein>
<feature type="compositionally biased region" description="Basic residues" evidence="8">
    <location>
        <begin position="96"/>
        <end position="110"/>
    </location>
</feature>
<dbReference type="Proteomes" id="UP000597762">
    <property type="component" value="Unassembled WGS sequence"/>
</dbReference>
<proteinExistence type="predicted"/>
<reference evidence="10" key="1">
    <citation type="submission" date="2021-01" db="EMBL/GenBank/DDBJ databases">
        <authorList>
            <person name="Li R."/>
            <person name="Bekaert M."/>
        </authorList>
    </citation>
    <scope>NUCLEOTIDE SEQUENCE</scope>
    <source>
        <strain evidence="10">Farmed</strain>
    </source>
</reference>
<dbReference type="FunFam" id="3.10.10.10:FF:000007">
    <property type="entry name" value="Retrovirus-related Pol polyprotein from transposon 17.6-like Protein"/>
    <property type="match status" value="1"/>
</dbReference>
<dbReference type="InterPro" id="IPR053134">
    <property type="entry name" value="RNA-dir_DNA_polymerase"/>
</dbReference>
<evidence type="ECO:0000256" key="3">
    <source>
        <dbReference type="ARBA" id="ARBA00022695"/>
    </source>
</evidence>
<dbReference type="GO" id="GO:0003964">
    <property type="term" value="F:RNA-directed DNA polymerase activity"/>
    <property type="evidence" value="ECO:0007669"/>
    <property type="project" value="UniProtKB-KW"/>
</dbReference>
<keyword evidence="2" id="KW-0808">Transferase</keyword>
<evidence type="ECO:0000256" key="6">
    <source>
        <dbReference type="ARBA" id="ARBA00022801"/>
    </source>
</evidence>
<dbReference type="PANTHER" id="PTHR24559:SF444">
    <property type="entry name" value="REVERSE TRANSCRIPTASE DOMAIN-CONTAINING PROTEIN"/>
    <property type="match status" value="1"/>
</dbReference>
<keyword evidence="7" id="KW-0695">RNA-directed DNA polymerase</keyword>